<organism evidence="1 2">
    <name type="scientific">Elysia crispata</name>
    <name type="common">lettuce slug</name>
    <dbReference type="NCBI Taxonomy" id="231223"/>
    <lineage>
        <taxon>Eukaryota</taxon>
        <taxon>Metazoa</taxon>
        <taxon>Spiralia</taxon>
        <taxon>Lophotrochozoa</taxon>
        <taxon>Mollusca</taxon>
        <taxon>Gastropoda</taxon>
        <taxon>Heterobranchia</taxon>
        <taxon>Euthyneura</taxon>
        <taxon>Panpulmonata</taxon>
        <taxon>Sacoglossa</taxon>
        <taxon>Placobranchoidea</taxon>
        <taxon>Plakobranchidae</taxon>
        <taxon>Elysia</taxon>
    </lineage>
</organism>
<proteinExistence type="predicted"/>
<dbReference type="SUPFAM" id="SSF47473">
    <property type="entry name" value="EF-hand"/>
    <property type="match status" value="1"/>
</dbReference>
<protein>
    <submittedName>
        <fullName evidence="1">Uncharacterized protein</fullName>
    </submittedName>
</protein>
<sequence>MSDEVSQLPFDGRCVDRTCSQGCVSPYSGRSRSYFPALLSHSSNLRKKEKSFYFDAAPVLWVSVSVDLAVYRPDLKTSGERGDIRERDKWRNSTRKIRPCLNFTRTMFHPALALLLTIGFFSQDTSGHAQDFKTNEFISAVSNHSVESTTREEVDTFYPHNALSRCDFTGKMIPTFSEDSTLISALYDVMQGDGDIRFLTQEEFRQALLKQSGSLNSAEFQENVDEVMKQVHDINIRPYEFTEGPSMYDPDSYRAMSWAEDLDTDLDGQVSQEEISRWMRETLDADGNAVLERCEFVDAMRWYRQHPVTAAKVYDVIFKSRDLQWADVDSKFLAILISRKDTTNITTEEFARFFTYENEIASGVIVLEDGRPTSIDGNGATTGFSPLAPVLCLLAVLLSLLVMVHDLGDSL</sequence>
<dbReference type="InterPro" id="IPR011992">
    <property type="entry name" value="EF-hand-dom_pair"/>
</dbReference>
<dbReference type="Gene3D" id="1.10.238.10">
    <property type="entry name" value="EF-hand"/>
    <property type="match status" value="1"/>
</dbReference>
<comment type="caution">
    <text evidence="1">The sequence shown here is derived from an EMBL/GenBank/DDBJ whole genome shotgun (WGS) entry which is preliminary data.</text>
</comment>
<evidence type="ECO:0000313" key="1">
    <source>
        <dbReference type="EMBL" id="KAK3775792.1"/>
    </source>
</evidence>
<name>A0AAE0ZUS9_9GAST</name>
<accession>A0AAE0ZUS9</accession>
<dbReference type="Proteomes" id="UP001283361">
    <property type="component" value="Unassembled WGS sequence"/>
</dbReference>
<dbReference type="EMBL" id="JAWDGP010003273">
    <property type="protein sequence ID" value="KAK3775792.1"/>
    <property type="molecule type" value="Genomic_DNA"/>
</dbReference>
<reference evidence="1" key="1">
    <citation type="journal article" date="2023" name="G3 (Bethesda)">
        <title>A reference genome for the long-term kleptoplast-retaining sea slug Elysia crispata morphotype clarki.</title>
        <authorList>
            <person name="Eastman K.E."/>
            <person name="Pendleton A.L."/>
            <person name="Shaikh M.A."/>
            <person name="Suttiyut T."/>
            <person name="Ogas R."/>
            <person name="Tomko P."/>
            <person name="Gavelis G."/>
            <person name="Widhalm J.R."/>
            <person name="Wisecaver J.H."/>
        </authorList>
    </citation>
    <scope>NUCLEOTIDE SEQUENCE</scope>
    <source>
        <strain evidence="1">ECLA1</strain>
    </source>
</reference>
<dbReference type="AlphaFoldDB" id="A0AAE0ZUS9"/>
<gene>
    <name evidence="1" type="ORF">RRG08_047980</name>
</gene>
<evidence type="ECO:0000313" key="2">
    <source>
        <dbReference type="Proteomes" id="UP001283361"/>
    </source>
</evidence>
<keyword evidence="2" id="KW-1185">Reference proteome</keyword>